<gene>
    <name evidence="2" type="ORF">EDC90_1006104</name>
</gene>
<feature type="chain" id="PRO_5020390636" evidence="1">
    <location>
        <begin position="24"/>
        <end position="52"/>
    </location>
</feature>
<proteinExistence type="predicted"/>
<sequence>MPRSLFSRSMVLICMTVATPALAQSNEAREYPYLRLAAKCLVSTLSHSGTGR</sequence>
<keyword evidence="3" id="KW-1185">Reference proteome</keyword>
<feature type="signal peptide" evidence="1">
    <location>
        <begin position="1"/>
        <end position="23"/>
    </location>
</feature>
<keyword evidence="1" id="KW-0732">Signal</keyword>
<accession>A0A4R3NWH9</accession>
<dbReference type="Proteomes" id="UP000295097">
    <property type="component" value="Unassembled WGS sequence"/>
</dbReference>
<reference evidence="2 3" key="1">
    <citation type="submission" date="2019-03" db="EMBL/GenBank/DDBJ databases">
        <title>Freshwater and sediment microbial communities from various areas in North America, analyzing microbe dynamics in response to fracking.</title>
        <authorList>
            <person name="Lamendella R."/>
        </authorList>
    </citation>
    <scope>NUCLEOTIDE SEQUENCE [LARGE SCALE GENOMIC DNA]</scope>
    <source>
        <strain evidence="2 3">175.2</strain>
    </source>
</reference>
<comment type="caution">
    <text evidence="2">The sequence shown here is derived from an EMBL/GenBank/DDBJ whole genome shotgun (WGS) entry which is preliminary data.</text>
</comment>
<name>A0A4R3NWH9_9HYPH</name>
<protein>
    <submittedName>
        <fullName evidence="2">Uncharacterized protein</fullName>
    </submittedName>
</protein>
<organism evidence="2 3">
    <name type="scientific">Martelella mediterranea</name>
    <dbReference type="NCBI Taxonomy" id="293089"/>
    <lineage>
        <taxon>Bacteria</taxon>
        <taxon>Pseudomonadati</taxon>
        <taxon>Pseudomonadota</taxon>
        <taxon>Alphaproteobacteria</taxon>
        <taxon>Hyphomicrobiales</taxon>
        <taxon>Aurantimonadaceae</taxon>
        <taxon>Martelella</taxon>
    </lineage>
</organism>
<evidence type="ECO:0000256" key="1">
    <source>
        <dbReference type="SAM" id="SignalP"/>
    </source>
</evidence>
<evidence type="ECO:0000313" key="2">
    <source>
        <dbReference type="EMBL" id="TCT41846.1"/>
    </source>
</evidence>
<evidence type="ECO:0000313" key="3">
    <source>
        <dbReference type="Proteomes" id="UP000295097"/>
    </source>
</evidence>
<dbReference type="EMBL" id="SMAR01000006">
    <property type="protein sequence ID" value="TCT41846.1"/>
    <property type="molecule type" value="Genomic_DNA"/>
</dbReference>
<dbReference type="AlphaFoldDB" id="A0A4R3NWH9"/>